<evidence type="ECO:0000256" key="1">
    <source>
        <dbReference type="SAM" id="MobiDB-lite"/>
    </source>
</evidence>
<sequence length="109" mass="12211">MQMMVWQQTSNSQPNNSLKQPEPTSGRGNQDPKVQAEVKSLLKAKERVEELQAQLGIYDNEADQPEAKEPPPVPIWQLPVQPLFFEGDVNQAKSLAKIVADSLQDWTGQ</sequence>
<reference evidence="2 3" key="1">
    <citation type="journal article" date="2024" name="Nat. Commun.">
        <title>Phylogenomics reveals the evolutionary origins of lichenization in chlorophyte algae.</title>
        <authorList>
            <person name="Puginier C."/>
            <person name="Libourel C."/>
            <person name="Otte J."/>
            <person name="Skaloud P."/>
            <person name="Haon M."/>
            <person name="Grisel S."/>
            <person name="Petersen M."/>
            <person name="Berrin J.G."/>
            <person name="Delaux P.M."/>
            <person name="Dal Grande F."/>
            <person name="Keller J."/>
        </authorList>
    </citation>
    <scope>NUCLEOTIDE SEQUENCE [LARGE SCALE GENOMIC DNA]</scope>
    <source>
        <strain evidence="2 3">SAG 2523</strain>
    </source>
</reference>
<comment type="caution">
    <text evidence="2">The sequence shown here is derived from an EMBL/GenBank/DDBJ whole genome shotgun (WGS) entry which is preliminary data.</text>
</comment>
<gene>
    <name evidence="2" type="ORF">WJX84_005852</name>
</gene>
<proteinExistence type="predicted"/>
<dbReference type="AlphaFoldDB" id="A0AAW1SJF3"/>
<evidence type="ECO:0000313" key="3">
    <source>
        <dbReference type="Proteomes" id="UP001485043"/>
    </source>
</evidence>
<evidence type="ECO:0000313" key="2">
    <source>
        <dbReference type="EMBL" id="KAK9846132.1"/>
    </source>
</evidence>
<protein>
    <submittedName>
        <fullName evidence="2">Uncharacterized protein</fullName>
    </submittedName>
</protein>
<dbReference type="EMBL" id="JALJOV010001559">
    <property type="protein sequence ID" value="KAK9846132.1"/>
    <property type="molecule type" value="Genomic_DNA"/>
</dbReference>
<organism evidence="2 3">
    <name type="scientific">Apatococcus fuscideae</name>
    <dbReference type="NCBI Taxonomy" id="2026836"/>
    <lineage>
        <taxon>Eukaryota</taxon>
        <taxon>Viridiplantae</taxon>
        <taxon>Chlorophyta</taxon>
        <taxon>core chlorophytes</taxon>
        <taxon>Trebouxiophyceae</taxon>
        <taxon>Chlorellales</taxon>
        <taxon>Chlorellaceae</taxon>
        <taxon>Apatococcus</taxon>
    </lineage>
</organism>
<keyword evidence="3" id="KW-1185">Reference proteome</keyword>
<feature type="region of interest" description="Disordered" evidence="1">
    <location>
        <begin position="1"/>
        <end position="36"/>
    </location>
</feature>
<feature type="compositionally biased region" description="Polar residues" evidence="1">
    <location>
        <begin position="1"/>
        <end position="28"/>
    </location>
</feature>
<accession>A0AAW1SJF3</accession>
<name>A0AAW1SJF3_9CHLO</name>
<dbReference type="Proteomes" id="UP001485043">
    <property type="component" value="Unassembled WGS sequence"/>
</dbReference>